<comment type="caution">
    <text evidence="2">The sequence shown here is derived from an EMBL/GenBank/DDBJ whole genome shotgun (WGS) entry which is preliminary data.</text>
</comment>
<accession>A0A430AYL6</accession>
<dbReference type="InterPro" id="IPR035903">
    <property type="entry name" value="HesB-like_dom_sf"/>
</dbReference>
<evidence type="ECO:0000313" key="3">
    <source>
        <dbReference type="Proteomes" id="UP000288028"/>
    </source>
</evidence>
<evidence type="ECO:0000313" key="2">
    <source>
        <dbReference type="EMBL" id="RSU13153.1"/>
    </source>
</evidence>
<sequence>MELKITPQATQWFKDELLLTEGDSLRIYGKYGGATNVHVGFSTGIEATSANNPMLETKIDGIHFFTEEADEWFFADYSLEIDLDEKTKEPSYTYK</sequence>
<dbReference type="Proteomes" id="UP000288028">
    <property type="component" value="Unassembled WGS sequence"/>
</dbReference>
<dbReference type="SUPFAM" id="SSF89360">
    <property type="entry name" value="HesB-like domain"/>
    <property type="match status" value="1"/>
</dbReference>
<dbReference type="EMBL" id="NGKB01000009">
    <property type="protein sequence ID" value="RSU13153.1"/>
    <property type="molecule type" value="Genomic_DNA"/>
</dbReference>
<dbReference type="AlphaFoldDB" id="A0A430AYL6"/>
<dbReference type="GeneID" id="95581023"/>
<protein>
    <recommendedName>
        <fullName evidence="4">Iron-sulfur cluster biosynthesis protein</fullName>
    </recommendedName>
</protein>
<evidence type="ECO:0000256" key="1">
    <source>
        <dbReference type="ARBA" id="ARBA00006718"/>
    </source>
</evidence>
<dbReference type="InterPro" id="IPR008326">
    <property type="entry name" value="PdhI-like"/>
</dbReference>
<dbReference type="OrthoDB" id="1645729at2"/>
<dbReference type="PIRSF" id="PIRSF034852">
    <property type="entry name" value="UCP034852"/>
    <property type="match status" value="1"/>
</dbReference>
<keyword evidence="3" id="KW-1185">Reference proteome</keyword>
<gene>
    <name evidence="2" type="ORF">CBF28_09810</name>
</gene>
<organism evidence="2 3">
    <name type="scientific">Vagococcus carniphilus</name>
    <dbReference type="NCBI Taxonomy" id="218144"/>
    <lineage>
        <taxon>Bacteria</taxon>
        <taxon>Bacillati</taxon>
        <taxon>Bacillota</taxon>
        <taxon>Bacilli</taxon>
        <taxon>Lactobacillales</taxon>
        <taxon>Enterococcaceae</taxon>
        <taxon>Vagococcus</taxon>
    </lineage>
</organism>
<proteinExistence type="inferred from homology"/>
<comment type="similarity">
    <text evidence="1">Belongs to the HesB/IscA family.</text>
</comment>
<dbReference type="RefSeq" id="WP_126794746.1">
    <property type="nucleotide sequence ID" value="NZ_CP060720.1"/>
</dbReference>
<reference evidence="2 3" key="1">
    <citation type="submission" date="2017-05" db="EMBL/GenBank/DDBJ databases">
        <title>Vagococcus spp. assemblies.</title>
        <authorList>
            <person name="Gulvik C.A."/>
        </authorList>
    </citation>
    <scope>NUCLEOTIDE SEQUENCE [LARGE SCALE GENOMIC DNA]</scope>
    <source>
        <strain evidence="2 3">SS1714</strain>
    </source>
</reference>
<name>A0A430AYL6_9ENTE</name>
<evidence type="ECO:0008006" key="4">
    <source>
        <dbReference type="Google" id="ProtNLM"/>
    </source>
</evidence>